<keyword evidence="6 7" id="KW-0472">Membrane</keyword>
<dbReference type="InterPro" id="IPR025857">
    <property type="entry name" value="MacB_PCD"/>
</dbReference>
<evidence type="ECO:0000256" key="4">
    <source>
        <dbReference type="ARBA" id="ARBA00022692"/>
    </source>
</evidence>
<evidence type="ECO:0000256" key="1">
    <source>
        <dbReference type="ARBA" id="ARBA00004651"/>
    </source>
</evidence>
<feature type="transmembrane region" description="Helical" evidence="7">
    <location>
        <begin position="342"/>
        <end position="364"/>
    </location>
</feature>
<keyword evidence="3" id="KW-1003">Cell membrane</keyword>
<gene>
    <name evidence="10" type="ORF">K3152_09055</name>
</gene>
<dbReference type="Pfam" id="PF02687">
    <property type="entry name" value="FtsX"/>
    <property type="match status" value="1"/>
</dbReference>
<reference evidence="10 11" key="1">
    <citation type="submission" date="2021-08" db="EMBL/GenBank/DDBJ databases">
        <title>Comparative Genomics Analysis of the Genus Qipengyuania Reveals Extensive Genetic Diversity and Metabolic Versatility, Including the Description of Fifteen Novel Species.</title>
        <authorList>
            <person name="Liu Y."/>
        </authorList>
    </citation>
    <scope>NUCLEOTIDE SEQUENCE [LARGE SCALE GENOMIC DNA]</scope>
    <source>
        <strain evidence="10 11">1NDH17</strain>
    </source>
</reference>
<evidence type="ECO:0000256" key="6">
    <source>
        <dbReference type="ARBA" id="ARBA00023136"/>
    </source>
</evidence>
<comment type="subcellular location">
    <subcellularLocation>
        <location evidence="1">Cell membrane</location>
        <topology evidence="1">Multi-pass membrane protein</topology>
    </subcellularLocation>
</comment>
<evidence type="ECO:0000256" key="2">
    <source>
        <dbReference type="ARBA" id="ARBA00022448"/>
    </source>
</evidence>
<dbReference type="InterPro" id="IPR003838">
    <property type="entry name" value="ABC3_permease_C"/>
</dbReference>
<dbReference type="Pfam" id="PF12704">
    <property type="entry name" value="MacB_PCD"/>
    <property type="match status" value="1"/>
</dbReference>
<organism evidence="10 11">
    <name type="scientific">Qipengyuania polymorpha</name>
    <dbReference type="NCBI Taxonomy" id="2867234"/>
    <lineage>
        <taxon>Bacteria</taxon>
        <taxon>Pseudomonadati</taxon>
        <taxon>Pseudomonadota</taxon>
        <taxon>Alphaproteobacteria</taxon>
        <taxon>Sphingomonadales</taxon>
        <taxon>Erythrobacteraceae</taxon>
        <taxon>Qipengyuania</taxon>
    </lineage>
</organism>
<feature type="transmembrane region" description="Helical" evidence="7">
    <location>
        <begin position="309"/>
        <end position="330"/>
    </location>
</feature>
<accession>A0ABS7IXV3</accession>
<name>A0ABS7IXV3_9SPHN</name>
<evidence type="ECO:0000313" key="10">
    <source>
        <dbReference type="EMBL" id="MBX7458392.1"/>
    </source>
</evidence>
<keyword evidence="11" id="KW-1185">Reference proteome</keyword>
<feature type="transmembrane region" description="Helical" evidence="7">
    <location>
        <begin position="256"/>
        <end position="279"/>
    </location>
</feature>
<proteinExistence type="predicted"/>
<keyword evidence="2" id="KW-0813">Transport</keyword>
<feature type="domain" description="MacB-like periplasmic core" evidence="9">
    <location>
        <begin position="18"/>
        <end position="226"/>
    </location>
</feature>
<evidence type="ECO:0000256" key="5">
    <source>
        <dbReference type="ARBA" id="ARBA00022989"/>
    </source>
</evidence>
<evidence type="ECO:0000256" key="3">
    <source>
        <dbReference type="ARBA" id="ARBA00022475"/>
    </source>
</evidence>
<dbReference type="PANTHER" id="PTHR43738">
    <property type="entry name" value="ABC TRANSPORTER, MEMBRANE PROTEIN"/>
    <property type="match status" value="1"/>
</dbReference>
<keyword evidence="5 7" id="KW-1133">Transmembrane helix</keyword>
<sequence>MIWIAIRMLTGDPQKFFGLVFGIAFSTLLITQQLTIFVNLLERGASGVYNVSSADVWVMDPVSRTTDVAYAMPSTALDKVRGVPGVEWAVPHIRANASVRTKDGDLEGVAVIGVDDATLIGLPKNMVEGSVDVLSQPDSVIIDDVGTTRMFPDASPIGERLELNDQRAVIRGIADAIPSFTSTVVLYTKYSNALNFVPGTRNRLSFVLVGKADGLTSQELVDRIEAETGLRARTREQFARDGVDFIIENTGIPLNFGITVALGFIVGVAIVGLTFSLFIRDNIKQFGALKAIGVTNGTIRRMVAAQAGLVGLIGYGLGVLGTVGFIYAFSANPTFKGFYIPWQIPLISLVAVTLILALTGWLALRNVLKTEPASVFR</sequence>
<dbReference type="Proteomes" id="UP000783253">
    <property type="component" value="Unassembled WGS sequence"/>
</dbReference>
<comment type="caution">
    <text evidence="10">The sequence shown here is derived from an EMBL/GenBank/DDBJ whole genome shotgun (WGS) entry which is preliminary data.</text>
</comment>
<evidence type="ECO:0000259" key="9">
    <source>
        <dbReference type="Pfam" id="PF12704"/>
    </source>
</evidence>
<dbReference type="InterPro" id="IPR051125">
    <property type="entry name" value="ABC-4/HrtB_transporter"/>
</dbReference>
<protein>
    <submittedName>
        <fullName evidence="10">ABC transporter permease</fullName>
    </submittedName>
</protein>
<evidence type="ECO:0000256" key="7">
    <source>
        <dbReference type="SAM" id="Phobius"/>
    </source>
</evidence>
<dbReference type="RefSeq" id="WP_221573809.1">
    <property type="nucleotide sequence ID" value="NZ_JAIGNK010000003.1"/>
</dbReference>
<dbReference type="EMBL" id="JAIGNK010000003">
    <property type="protein sequence ID" value="MBX7458392.1"/>
    <property type="molecule type" value="Genomic_DNA"/>
</dbReference>
<dbReference type="PANTHER" id="PTHR43738:SF1">
    <property type="entry name" value="HEMIN TRANSPORT SYSTEM PERMEASE PROTEIN HRTB-RELATED"/>
    <property type="match status" value="1"/>
</dbReference>
<feature type="transmembrane region" description="Helical" evidence="7">
    <location>
        <begin position="16"/>
        <end position="41"/>
    </location>
</feature>
<evidence type="ECO:0000313" key="11">
    <source>
        <dbReference type="Proteomes" id="UP000783253"/>
    </source>
</evidence>
<evidence type="ECO:0000259" key="8">
    <source>
        <dbReference type="Pfam" id="PF02687"/>
    </source>
</evidence>
<feature type="domain" description="ABC3 transporter permease C-terminal" evidence="8">
    <location>
        <begin position="259"/>
        <end position="372"/>
    </location>
</feature>
<keyword evidence="4 7" id="KW-0812">Transmembrane</keyword>